<protein>
    <submittedName>
        <fullName evidence="2">Uncharacterized protein</fullName>
    </submittedName>
</protein>
<reference evidence="2" key="1">
    <citation type="journal article" date="2014" name="Int. J. Syst. Evol. Microbiol.">
        <title>Complete genome sequence of Corynebacterium casei LMG S-19264T (=DSM 44701T), isolated from a smear-ripened cheese.</title>
        <authorList>
            <consortium name="US DOE Joint Genome Institute (JGI-PGF)"/>
            <person name="Walter F."/>
            <person name="Albersmeier A."/>
            <person name="Kalinowski J."/>
            <person name="Ruckert C."/>
        </authorList>
    </citation>
    <scope>NUCLEOTIDE SEQUENCE</scope>
    <source>
        <strain evidence="2">JCM 4490</strain>
    </source>
</reference>
<dbReference type="AlphaFoldDB" id="A0A918IYI1"/>
<accession>A0A918IYI1</accession>
<evidence type="ECO:0000256" key="1">
    <source>
        <dbReference type="SAM" id="MobiDB-lite"/>
    </source>
</evidence>
<keyword evidence="3" id="KW-1185">Reference proteome</keyword>
<proteinExistence type="predicted"/>
<gene>
    <name evidence="2" type="ORF">GCM10010503_11030</name>
</gene>
<dbReference type="EMBL" id="BMUE01000002">
    <property type="protein sequence ID" value="GGW36904.1"/>
    <property type="molecule type" value="Genomic_DNA"/>
</dbReference>
<dbReference type="Proteomes" id="UP000620224">
    <property type="component" value="Unassembled WGS sequence"/>
</dbReference>
<reference evidence="2" key="2">
    <citation type="submission" date="2020-09" db="EMBL/GenBank/DDBJ databases">
        <authorList>
            <person name="Sun Q."/>
            <person name="Ohkuma M."/>
        </authorList>
    </citation>
    <scope>NUCLEOTIDE SEQUENCE</scope>
    <source>
        <strain evidence="2">JCM 4490</strain>
    </source>
</reference>
<name>A0A918IYI1_9ACTN</name>
<organism evidence="2 3">
    <name type="scientific">Streptomyces lucensis JCM 4490</name>
    <dbReference type="NCBI Taxonomy" id="1306176"/>
    <lineage>
        <taxon>Bacteria</taxon>
        <taxon>Bacillati</taxon>
        <taxon>Actinomycetota</taxon>
        <taxon>Actinomycetes</taxon>
        <taxon>Kitasatosporales</taxon>
        <taxon>Streptomycetaceae</taxon>
        <taxon>Streptomyces</taxon>
    </lineage>
</organism>
<sequence>MQTRRELGPCQVPHDCGDPAVDGLHEVQDPQPGVGCRLVHSRITSLTGALGTAVGIAHHYRAHTTTRSAPVAASPGANEPGARLVTTAPQSRAGSNNAGAMTS</sequence>
<feature type="compositionally biased region" description="Polar residues" evidence="1">
    <location>
        <begin position="87"/>
        <end position="103"/>
    </location>
</feature>
<comment type="caution">
    <text evidence="2">The sequence shown here is derived from an EMBL/GenBank/DDBJ whole genome shotgun (WGS) entry which is preliminary data.</text>
</comment>
<evidence type="ECO:0000313" key="2">
    <source>
        <dbReference type="EMBL" id="GGW36904.1"/>
    </source>
</evidence>
<evidence type="ECO:0000313" key="3">
    <source>
        <dbReference type="Proteomes" id="UP000620224"/>
    </source>
</evidence>
<feature type="region of interest" description="Disordered" evidence="1">
    <location>
        <begin position="67"/>
        <end position="103"/>
    </location>
</feature>